<comment type="caution">
    <text evidence="1">The sequence shown here is derived from an EMBL/GenBank/DDBJ whole genome shotgun (WGS) entry which is preliminary data.</text>
</comment>
<dbReference type="AlphaFoldDB" id="A0A4R6IFA0"/>
<dbReference type="Proteomes" id="UP000295499">
    <property type="component" value="Unassembled WGS sequence"/>
</dbReference>
<accession>A0A4R6IFA0</accession>
<evidence type="ECO:0000313" key="1">
    <source>
        <dbReference type="EMBL" id="TDO21013.1"/>
    </source>
</evidence>
<name>A0A4R6IFA0_9SPHI</name>
<protein>
    <recommendedName>
        <fullName evidence="3">DUF4412 domain-containing protein</fullName>
    </recommendedName>
</protein>
<evidence type="ECO:0000313" key="2">
    <source>
        <dbReference type="Proteomes" id="UP000295499"/>
    </source>
</evidence>
<sequence length="225" mass="24291">MLKSIKTSVIALILVTTAIYAKGQKVVSSGTITYGITYGFTAEQKAQIDESMLPKESKVDFAGNLSRLKLQLGPAMVTVIDDAVAHAGLLLIDIPIAQKQYAAKRTTEFLAKEKGDTKYSNFKATGVKKMIAGYNAEQYTYTDQNGAAYELWTSKDVQLSPGARMSGFEEVPGTLLQFTAVQNGAPSTLTVKSIKEAKVGPFSIVIPSGYEEKTMDEINAMRGGQ</sequence>
<reference evidence="1 2" key="1">
    <citation type="submission" date="2019-03" db="EMBL/GenBank/DDBJ databases">
        <title>Genomic Encyclopedia of Archaeal and Bacterial Type Strains, Phase II (KMG-II): from individual species to whole genera.</title>
        <authorList>
            <person name="Goeker M."/>
        </authorList>
    </citation>
    <scope>NUCLEOTIDE SEQUENCE [LARGE SCALE GENOMIC DNA]</scope>
    <source>
        <strain evidence="1 2">DSM 19034</strain>
    </source>
</reference>
<evidence type="ECO:0008006" key="3">
    <source>
        <dbReference type="Google" id="ProtNLM"/>
    </source>
</evidence>
<gene>
    <name evidence="1" type="ORF">CLV32_3651</name>
</gene>
<proteinExistence type="predicted"/>
<keyword evidence="2" id="KW-1185">Reference proteome</keyword>
<dbReference type="EMBL" id="SNWM01000004">
    <property type="protein sequence ID" value="TDO21013.1"/>
    <property type="molecule type" value="Genomic_DNA"/>
</dbReference>
<dbReference type="RefSeq" id="WP_133557984.1">
    <property type="nucleotide sequence ID" value="NZ_SNWM01000004.1"/>
</dbReference>
<organism evidence="1 2">
    <name type="scientific">Pedobacter duraquae</name>
    <dbReference type="NCBI Taxonomy" id="425511"/>
    <lineage>
        <taxon>Bacteria</taxon>
        <taxon>Pseudomonadati</taxon>
        <taxon>Bacteroidota</taxon>
        <taxon>Sphingobacteriia</taxon>
        <taxon>Sphingobacteriales</taxon>
        <taxon>Sphingobacteriaceae</taxon>
        <taxon>Pedobacter</taxon>
    </lineage>
</organism>
<dbReference type="OrthoDB" id="1467107at2"/>